<keyword evidence="4 7" id="KW-0503">Monooxygenase</keyword>
<evidence type="ECO:0000256" key="4">
    <source>
        <dbReference type="ARBA" id="ARBA00023033"/>
    </source>
</evidence>
<keyword evidence="1" id="KW-0285">Flavoprotein</keyword>
<evidence type="ECO:0000256" key="3">
    <source>
        <dbReference type="ARBA" id="ARBA00023002"/>
    </source>
</evidence>
<dbReference type="CDD" id="cd01095">
    <property type="entry name" value="Nitrilotriacetate_monoxgenase"/>
    <property type="match status" value="1"/>
</dbReference>
<dbReference type="PIRSF" id="PIRSF000337">
    <property type="entry name" value="NTA_MOA"/>
    <property type="match status" value="1"/>
</dbReference>
<keyword evidence="2" id="KW-0288">FMN</keyword>
<keyword evidence="8" id="KW-1185">Reference proteome</keyword>
<dbReference type="InterPro" id="IPR011251">
    <property type="entry name" value="Luciferase-like_dom"/>
</dbReference>
<dbReference type="InterPro" id="IPR036661">
    <property type="entry name" value="Luciferase-like_sf"/>
</dbReference>
<dbReference type="GO" id="GO:0004497">
    <property type="term" value="F:monooxygenase activity"/>
    <property type="evidence" value="ECO:0007669"/>
    <property type="project" value="UniProtKB-KW"/>
</dbReference>
<dbReference type="RefSeq" id="WP_317546296.1">
    <property type="nucleotide sequence ID" value="NZ_JAWLKB010000066.1"/>
</dbReference>
<dbReference type="InterPro" id="IPR016215">
    <property type="entry name" value="NTA_MOA"/>
</dbReference>
<evidence type="ECO:0000313" key="8">
    <source>
        <dbReference type="Proteomes" id="UP001185927"/>
    </source>
</evidence>
<dbReference type="NCBIfam" id="TIGR03860">
    <property type="entry name" value="FMN_nitrolo"/>
    <property type="match status" value="1"/>
</dbReference>
<dbReference type="EC" id="1.14.-.-" evidence="7"/>
<dbReference type="SUPFAM" id="SSF51679">
    <property type="entry name" value="Bacterial luciferase-like"/>
    <property type="match status" value="1"/>
</dbReference>
<dbReference type="InterPro" id="IPR051260">
    <property type="entry name" value="Diverse_substr_monoxygenases"/>
</dbReference>
<evidence type="ECO:0000259" key="6">
    <source>
        <dbReference type="Pfam" id="PF00296"/>
    </source>
</evidence>
<dbReference type="PANTHER" id="PTHR30011">
    <property type="entry name" value="ALKANESULFONATE MONOOXYGENASE-RELATED"/>
    <property type="match status" value="1"/>
</dbReference>
<reference evidence="7 8" key="1">
    <citation type="submission" date="2023-10" db="EMBL/GenBank/DDBJ databases">
        <title>Development of a sustainable strategy for remediation of hydrocarbon-contaminated territories based on the waste exchange concept.</title>
        <authorList>
            <person name="Krivoruchko A."/>
        </authorList>
    </citation>
    <scope>NUCLEOTIDE SEQUENCE [LARGE SCALE GENOMIC DNA]</scope>
    <source>
        <strain evidence="7 8">IEGM 1203</strain>
    </source>
</reference>
<evidence type="ECO:0000313" key="7">
    <source>
        <dbReference type="EMBL" id="MDV6271675.1"/>
    </source>
</evidence>
<sequence length="449" mass="48784">MSAATNSPLRLTAFLTPQGYHESAWKVGPQPVTADAHETVFQAARTAERGLLDAVFIADSPMLEPFRARYFPQVRHDPIALVSALSVITEHIGLVATASTTYSAPYDLARRLATVDHLSGGRAGWNVVTTRLAGVARNFGTAAHPEHGDRYARAGEFVDLLRRLWDGWDDDAVVADADSGVWADVSRIREAQFHGEYYDVDGALPLPRSPQGHPVLAQAGSSGPGVDLAGRIADLVFTAQPDIAAGRRFRDSVRGAARAYGRAPDSVSVMPGLSFVLGSTDIEAQAKRDELENSVDPEFRWRNLAFNAGIDPELLDPNVPLDERDPALASRTSRTDDLLRRTRETGWTFRRLSAELTSLPGGLDVTATPEQLADLIESWFTQGASDGFTLQPSTLPDSLELFVDHVVPILQARGLHRTEYTGTTLRDHLGITRPESNPSTTTLAPIEVP</sequence>
<name>A0ABU4C586_RHOGO</name>
<keyword evidence="3 7" id="KW-0560">Oxidoreductase</keyword>
<dbReference type="EMBL" id="JAWLKB010000066">
    <property type="protein sequence ID" value="MDV6271675.1"/>
    <property type="molecule type" value="Genomic_DNA"/>
</dbReference>
<evidence type="ECO:0000256" key="2">
    <source>
        <dbReference type="ARBA" id="ARBA00022643"/>
    </source>
</evidence>
<organism evidence="7 8">
    <name type="scientific">Rhodococcus globerulus</name>
    <dbReference type="NCBI Taxonomy" id="33008"/>
    <lineage>
        <taxon>Bacteria</taxon>
        <taxon>Bacillati</taxon>
        <taxon>Actinomycetota</taxon>
        <taxon>Actinomycetes</taxon>
        <taxon>Mycobacteriales</taxon>
        <taxon>Nocardiaceae</taxon>
        <taxon>Rhodococcus</taxon>
    </lineage>
</organism>
<feature type="domain" description="Luciferase-like" evidence="6">
    <location>
        <begin position="28"/>
        <end position="383"/>
    </location>
</feature>
<proteinExistence type="inferred from homology"/>
<dbReference type="Proteomes" id="UP001185927">
    <property type="component" value="Unassembled WGS sequence"/>
</dbReference>
<gene>
    <name evidence="7" type="ORF">R3Q16_34360</name>
</gene>
<dbReference type="Pfam" id="PF00296">
    <property type="entry name" value="Bac_luciferase"/>
    <property type="match status" value="1"/>
</dbReference>
<evidence type="ECO:0000256" key="1">
    <source>
        <dbReference type="ARBA" id="ARBA00022630"/>
    </source>
</evidence>
<protein>
    <submittedName>
        <fullName evidence="7">NtaA/DmoA family FMN-dependent monooxygenase</fullName>
        <ecNumber evidence="7">1.14.-.-</ecNumber>
    </submittedName>
</protein>
<accession>A0ABU4C586</accession>
<comment type="similarity">
    <text evidence="5">Belongs to the NtaA/SnaA/DszA monooxygenase family.</text>
</comment>
<comment type="caution">
    <text evidence="7">The sequence shown here is derived from an EMBL/GenBank/DDBJ whole genome shotgun (WGS) entry which is preliminary data.</text>
</comment>
<dbReference type="Gene3D" id="3.20.20.30">
    <property type="entry name" value="Luciferase-like domain"/>
    <property type="match status" value="1"/>
</dbReference>
<dbReference type="PANTHER" id="PTHR30011:SF16">
    <property type="entry name" value="C2H2 FINGER DOMAIN TRANSCRIPTION FACTOR (EUROFUNG)-RELATED"/>
    <property type="match status" value="1"/>
</dbReference>
<evidence type="ECO:0000256" key="5">
    <source>
        <dbReference type="ARBA" id="ARBA00033748"/>
    </source>
</evidence>